<keyword evidence="1" id="KW-1133">Transmembrane helix</keyword>
<dbReference type="AlphaFoldDB" id="A0A1I5WUJ2"/>
<keyword evidence="1" id="KW-0812">Transmembrane</keyword>
<organism evidence="2 3">
    <name type="scientific">Caldicoprobacter faecalis</name>
    <dbReference type="NCBI Taxonomy" id="937334"/>
    <lineage>
        <taxon>Bacteria</taxon>
        <taxon>Bacillati</taxon>
        <taxon>Bacillota</taxon>
        <taxon>Clostridia</taxon>
        <taxon>Caldicoprobacterales</taxon>
        <taxon>Caldicoprobacteraceae</taxon>
        <taxon>Caldicoprobacter</taxon>
    </lineage>
</organism>
<evidence type="ECO:0000256" key="1">
    <source>
        <dbReference type="SAM" id="Phobius"/>
    </source>
</evidence>
<gene>
    <name evidence="2" type="ORF">SAMN05444406_11936</name>
</gene>
<feature type="transmembrane region" description="Helical" evidence="1">
    <location>
        <begin position="6"/>
        <end position="25"/>
    </location>
</feature>
<proteinExistence type="predicted"/>
<protein>
    <submittedName>
        <fullName evidence="2">Uncharacterized protein</fullName>
    </submittedName>
</protein>
<evidence type="ECO:0000313" key="2">
    <source>
        <dbReference type="EMBL" id="SFQ23278.1"/>
    </source>
</evidence>
<dbReference type="EMBL" id="FOXR01000019">
    <property type="protein sequence ID" value="SFQ23278.1"/>
    <property type="molecule type" value="Genomic_DNA"/>
</dbReference>
<keyword evidence="1" id="KW-0472">Membrane</keyword>
<keyword evidence="3" id="KW-1185">Reference proteome</keyword>
<dbReference type="Proteomes" id="UP000198577">
    <property type="component" value="Unassembled WGS sequence"/>
</dbReference>
<sequence>MENAVNQLILAICLIAIPILIMVLIDSAQNKKHKPKDHFSKTLVHVGGHPYIPTDAVIDFDIIDNKVYLIHGANNYKEEILPQNIKRCEVKNEQEITYDLTIPRMLVLGPLALADKKRNVRDNFYLFLSYEIKGVEVNCLFKGLDNIYDIQSQVTRLKIETAQTEETTT</sequence>
<accession>A0A1I5WUJ2</accession>
<evidence type="ECO:0000313" key="3">
    <source>
        <dbReference type="Proteomes" id="UP000198577"/>
    </source>
</evidence>
<name>A0A1I5WUJ2_9FIRM</name>
<dbReference type="RefSeq" id="WP_092282472.1">
    <property type="nucleotide sequence ID" value="NZ_FOXR01000019.1"/>
</dbReference>
<reference evidence="2 3" key="1">
    <citation type="submission" date="2016-10" db="EMBL/GenBank/DDBJ databases">
        <authorList>
            <person name="de Groot N.N."/>
        </authorList>
    </citation>
    <scope>NUCLEOTIDE SEQUENCE [LARGE SCALE GENOMIC DNA]</scope>
    <source>
        <strain evidence="2 3">DSM 20678</strain>
    </source>
</reference>